<protein>
    <submittedName>
        <fullName evidence="8">DMT family transporter</fullName>
    </submittedName>
</protein>
<dbReference type="PANTHER" id="PTHR42920:SF5">
    <property type="entry name" value="EAMA DOMAIN-CONTAINING PROTEIN"/>
    <property type="match status" value="1"/>
</dbReference>
<proteinExistence type="predicted"/>
<feature type="transmembrane region" description="Helical" evidence="6">
    <location>
        <begin position="217"/>
        <end position="240"/>
    </location>
</feature>
<feature type="transmembrane region" description="Helical" evidence="6">
    <location>
        <begin position="273"/>
        <end position="294"/>
    </location>
</feature>
<feature type="domain" description="EamA" evidence="7">
    <location>
        <begin position="150"/>
        <end position="289"/>
    </location>
</feature>
<dbReference type="PANTHER" id="PTHR42920">
    <property type="entry name" value="OS03G0707200 PROTEIN-RELATED"/>
    <property type="match status" value="1"/>
</dbReference>
<accession>A0A7Y3Z846</accession>
<comment type="subcellular location">
    <subcellularLocation>
        <location evidence="1">Cell membrane</location>
        <topology evidence="1">Multi-pass membrane protein</topology>
    </subcellularLocation>
</comment>
<evidence type="ECO:0000313" key="8">
    <source>
        <dbReference type="EMBL" id="NOH48037.1"/>
    </source>
</evidence>
<evidence type="ECO:0000256" key="1">
    <source>
        <dbReference type="ARBA" id="ARBA00004651"/>
    </source>
</evidence>
<reference evidence="8 9" key="1">
    <citation type="submission" date="2019-08" db="EMBL/GenBank/DDBJ databases">
        <title>Draft genome sequencing and comparative genomics of hatchery-associated Vibrios.</title>
        <authorList>
            <person name="Kehlet-Delgado H."/>
            <person name="Mueller R.S."/>
        </authorList>
    </citation>
    <scope>NUCLEOTIDE SEQUENCE [LARGE SCALE GENOMIC DNA]</scope>
    <source>
        <strain evidence="8 9">00-78-3</strain>
    </source>
</reference>
<keyword evidence="3 6" id="KW-0812">Transmembrane</keyword>
<keyword evidence="4 6" id="KW-1133">Transmembrane helix</keyword>
<dbReference type="InterPro" id="IPR051258">
    <property type="entry name" value="Diverse_Substrate_Transporter"/>
</dbReference>
<feature type="transmembrane region" description="Helical" evidence="6">
    <location>
        <begin position="67"/>
        <end position="88"/>
    </location>
</feature>
<dbReference type="InterPro" id="IPR000620">
    <property type="entry name" value="EamA_dom"/>
</dbReference>
<feature type="transmembrane region" description="Helical" evidence="6">
    <location>
        <begin position="122"/>
        <end position="140"/>
    </location>
</feature>
<feature type="transmembrane region" description="Helical" evidence="6">
    <location>
        <begin position="152"/>
        <end position="169"/>
    </location>
</feature>
<name>A0A7Y3Z846_9VIBR</name>
<evidence type="ECO:0000259" key="7">
    <source>
        <dbReference type="Pfam" id="PF00892"/>
    </source>
</evidence>
<organism evidence="8 9">
    <name type="scientific">Vibrio rotiferianus</name>
    <dbReference type="NCBI Taxonomy" id="190895"/>
    <lineage>
        <taxon>Bacteria</taxon>
        <taxon>Pseudomonadati</taxon>
        <taxon>Pseudomonadota</taxon>
        <taxon>Gammaproteobacteria</taxon>
        <taxon>Vibrionales</taxon>
        <taxon>Vibrionaceae</taxon>
        <taxon>Vibrio</taxon>
    </lineage>
</organism>
<evidence type="ECO:0000256" key="5">
    <source>
        <dbReference type="ARBA" id="ARBA00023136"/>
    </source>
</evidence>
<dbReference type="Proteomes" id="UP000572072">
    <property type="component" value="Unassembled WGS sequence"/>
</dbReference>
<evidence type="ECO:0000256" key="4">
    <source>
        <dbReference type="ARBA" id="ARBA00022989"/>
    </source>
</evidence>
<dbReference type="Pfam" id="PF00892">
    <property type="entry name" value="EamA"/>
    <property type="match status" value="2"/>
</dbReference>
<dbReference type="SUPFAM" id="SSF103481">
    <property type="entry name" value="Multidrug resistance efflux transporter EmrE"/>
    <property type="match status" value="2"/>
</dbReference>
<evidence type="ECO:0000256" key="2">
    <source>
        <dbReference type="ARBA" id="ARBA00022475"/>
    </source>
</evidence>
<dbReference type="EMBL" id="VTYN01000006">
    <property type="protein sequence ID" value="NOH48037.1"/>
    <property type="molecule type" value="Genomic_DNA"/>
</dbReference>
<comment type="caution">
    <text evidence="8">The sequence shown here is derived from an EMBL/GenBank/DDBJ whole genome shotgun (WGS) entry which is preliminary data.</text>
</comment>
<dbReference type="AlphaFoldDB" id="A0A7Y3Z846"/>
<feature type="transmembrane region" description="Helical" evidence="6">
    <location>
        <begin position="94"/>
        <end position="113"/>
    </location>
</feature>
<gene>
    <name evidence="8" type="ORF">F0262_08190</name>
</gene>
<feature type="transmembrane region" description="Helical" evidence="6">
    <location>
        <begin position="176"/>
        <end position="205"/>
    </location>
</feature>
<dbReference type="RefSeq" id="WP_171357611.1">
    <property type="nucleotide sequence ID" value="NZ_JBEWWM010000001.1"/>
</dbReference>
<feature type="domain" description="EamA" evidence="7">
    <location>
        <begin position="3"/>
        <end position="136"/>
    </location>
</feature>
<evidence type="ECO:0000313" key="9">
    <source>
        <dbReference type="Proteomes" id="UP000572072"/>
    </source>
</evidence>
<keyword evidence="2" id="KW-1003">Cell membrane</keyword>
<feature type="transmembrane region" description="Helical" evidence="6">
    <location>
        <begin position="247"/>
        <end position="267"/>
    </location>
</feature>
<dbReference type="InterPro" id="IPR037185">
    <property type="entry name" value="EmrE-like"/>
</dbReference>
<keyword evidence="5 6" id="KW-0472">Membrane</keyword>
<evidence type="ECO:0000256" key="3">
    <source>
        <dbReference type="ARBA" id="ARBA00022692"/>
    </source>
</evidence>
<feature type="transmembrane region" description="Helical" evidence="6">
    <location>
        <begin position="35"/>
        <end position="55"/>
    </location>
</feature>
<dbReference type="GO" id="GO:0005886">
    <property type="term" value="C:plasma membrane"/>
    <property type="evidence" value="ECO:0007669"/>
    <property type="project" value="UniProtKB-SubCell"/>
</dbReference>
<evidence type="ECO:0000256" key="6">
    <source>
        <dbReference type="SAM" id="Phobius"/>
    </source>
</evidence>
<sequence>MLFGYCAMFATLLVWASFFISLKFGVHSQLEPADIAITRFIIPSLILIPFVVKHLPSISAVPKRYKAGLIIGSGLPYLIVAGTAMQFAPVSHGSALIPGTLPMFVSAIAVLFYKQPLSNHRVLGLCAVLFGVILFLMSNIGDEYNWQQLKGHTLFLLGSLMWAIFTISARVSNLNAYACAGFVSISSLVLLSLAITCGCLESYLMKTPMTQWPWRDVVWQLMLQGIGAGLVASFTFLYAVKKIGAEASAALGSLTPALATLLAIPLLSEKPDIVTISALAFVTVGSIVASNVLMKKHHQDTYRPPQFSSSKRAP</sequence>